<dbReference type="GO" id="GO:0006298">
    <property type="term" value="P:mismatch repair"/>
    <property type="evidence" value="ECO:0007669"/>
    <property type="project" value="InterPro"/>
</dbReference>
<gene>
    <name evidence="2" type="ORF">AZJ70_13505</name>
</gene>
<evidence type="ECO:0000313" key="2">
    <source>
        <dbReference type="EMBL" id="TVW77626.1"/>
    </source>
</evidence>
<comment type="caution">
    <text evidence="2">The sequence shown here is derived from an EMBL/GenBank/DDBJ whole genome shotgun (WGS) entry which is preliminary data.</text>
</comment>
<dbReference type="AlphaFoldDB" id="A0A558ZJR9"/>
<dbReference type="GO" id="GO:0030983">
    <property type="term" value="F:mismatched DNA binding"/>
    <property type="evidence" value="ECO:0007669"/>
    <property type="project" value="InterPro"/>
</dbReference>
<dbReference type="Gene3D" id="3.30.420.110">
    <property type="entry name" value="MutS, connector domain"/>
    <property type="match status" value="1"/>
</dbReference>
<organism evidence="2 3">
    <name type="scientific">Streptococcus pneumoniae</name>
    <dbReference type="NCBI Taxonomy" id="1313"/>
    <lineage>
        <taxon>Bacteria</taxon>
        <taxon>Bacillati</taxon>
        <taxon>Bacillota</taxon>
        <taxon>Bacilli</taxon>
        <taxon>Lactobacillales</taxon>
        <taxon>Streptococcaceae</taxon>
        <taxon>Streptococcus</taxon>
    </lineage>
</organism>
<sequence length="97" mass="10919">MDRSGNEYGLAYMDLVTGELQVTTLNDFSMVCGEIRNLRAREVVLGYALPEQEEREFVSQMNLLLSHVETALDDVQLLADQLSEPETKTAGNLLHYV</sequence>
<dbReference type="InterPro" id="IPR036678">
    <property type="entry name" value="MutS_con_dom_sf"/>
</dbReference>
<feature type="non-terminal residue" evidence="2">
    <location>
        <position position="97"/>
    </location>
</feature>
<dbReference type="InterPro" id="IPR007860">
    <property type="entry name" value="DNA_mmatch_repair_MutS_con_dom"/>
</dbReference>
<dbReference type="GO" id="GO:0005524">
    <property type="term" value="F:ATP binding"/>
    <property type="evidence" value="ECO:0007669"/>
    <property type="project" value="InterPro"/>
</dbReference>
<accession>A0A558ZJR9</accession>
<dbReference type="Pfam" id="PF05188">
    <property type="entry name" value="MutS_II"/>
    <property type="match status" value="1"/>
</dbReference>
<name>A0A558ZJR9_STREE</name>
<reference evidence="2 3" key="1">
    <citation type="submission" date="2019-07" db="EMBL/GenBank/DDBJ databases">
        <authorList>
            <person name="Mohale T."/>
        </authorList>
    </citation>
    <scope>NUCLEOTIDE SEQUENCE [LARGE SCALE GENOMIC DNA]</scope>
    <source>
        <strain evidence="2 3">NTPn 126</strain>
    </source>
</reference>
<dbReference type="Proteomes" id="UP000320896">
    <property type="component" value="Unassembled WGS sequence"/>
</dbReference>
<protein>
    <submittedName>
        <fullName evidence="2">DNA mismatch repair protein MutS</fullName>
    </submittedName>
</protein>
<evidence type="ECO:0000259" key="1">
    <source>
        <dbReference type="Pfam" id="PF05188"/>
    </source>
</evidence>
<proteinExistence type="predicted"/>
<evidence type="ECO:0000313" key="3">
    <source>
        <dbReference type="Proteomes" id="UP000320896"/>
    </source>
</evidence>
<dbReference type="EMBL" id="VMWH01000517">
    <property type="protein sequence ID" value="TVW77626.1"/>
    <property type="molecule type" value="Genomic_DNA"/>
</dbReference>
<feature type="domain" description="DNA mismatch repair protein MutS connector" evidence="1">
    <location>
        <begin position="3"/>
        <end position="76"/>
    </location>
</feature>
<dbReference type="SUPFAM" id="SSF53150">
    <property type="entry name" value="DNA repair protein MutS, domain II"/>
    <property type="match status" value="1"/>
</dbReference>